<name>A0A9P3LGF7_9APHY</name>
<comment type="caution">
    <text evidence="2">The sequence shown here is derived from an EMBL/GenBank/DDBJ whole genome shotgun (WGS) entry which is preliminary data.</text>
</comment>
<proteinExistence type="predicted"/>
<reference evidence="2 3" key="1">
    <citation type="submission" date="2021-08" db="EMBL/GenBank/DDBJ databases">
        <title>Draft Genome Sequence of Phanerochaete sordida strain YK-624.</title>
        <authorList>
            <person name="Mori T."/>
            <person name="Dohra H."/>
            <person name="Suzuki T."/>
            <person name="Kawagishi H."/>
            <person name="Hirai H."/>
        </authorList>
    </citation>
    <scope>NUCLEOTIDE SEQUENCE [LARGE SCALE GENOMIC DNA]</scope>
    <source>
        <strain evidence="2 3">YK-624</strain>
    </source>
</reference>
<evidence type="ECO:0000313" key="2">
    <source>
        <dbReference type="EMBL" id="GJE93042.1"/>
    </source>
</evidence>
<dbReference type="Proteomes" id="UP000703269">
    <property type="component" value="Unassembled WGS sequence"/>
</dbReference>
<sequence>MRTTLVLIAFAAAALAAPQFGPGPVETVCCVQCFELDASSPPSDCCCKAIVKAQCSTKCAVDTLLREREANGL</sequence>
<feature type="signal peptide" evidence="1">
    <location>
        <begin position="1"/>
        <end position="16"/>
    </location>
</feature>
<gene>
    <name evidence="2" type="ORF">PsYK624_092010</name>
</gene>
<evidence type="ECO:0008006" key="4">
    <source>
        <dbReference type="Google" id="ProtNLM"/>
    </source>
</evidence>
<dbReference type="AlphaFoldDB" id="A0A9P3LGF7"/>
<organism evidence="2 3">
    <name type="scientific">Phanerochaete sordida</name>
    <dbReference type="NCBI Taxonomy" id="48140"/>
    <lineage>
        <taxon>Eukaryota</taxon>
        <taxon>Fungi</taxon>
        <taxon>Dikarya</taxon>
        <taxon>Basidiomycota</taxon>
        <taxon>Agaricomycotina</taxon>
        <taxon>Agaricomycetes</taxon>
        <taxon>Polyporales</taxon>
        <taxon>Phanerochaetaceae</taxon>
        <taxon>Phanerochaete</taxon>
    </lineage>
</organism>
<evidence type="ECO:0000256" key="1">
    <source>
        <dbReference type="SAM" id="SignalP"/>
    </source>
</evidence>
<dbReference type="EMBL" id="BPQB01000030">
    <property type="protein sequence ID" value="GJE93042.1"/>
    <property type="molecule type" value="Genomic_DNA"/>
</dbReference>
<accession>A0A9P3LGF7</accession>
<keyword evidence="3" id="KW-1185">Reference proteome</keyword>
<evidence type="ECO:0000313" key="3">
    <source>
        <dbReference type="Proteomes" id="UP000703269"/>
    </source>
</evidence>
<protein>
    <recommendedName>
        <fullName evidence="4">Extracellular membrane protein CFEM domain-containing protein</fullName>
    </recommendedName>
</protein>
<keyword evidence="1" id="KW-0732">Signal</keyword>
<feature type="chain" id="PRO_5040106843" description="Extracellular membrane protein CFEM domain-containing protein" evidence="1">
    <location>
        <begin position="17"/>
        <end position="73"/>
    </location>
</feature>